<dbReference type="EC" id="3.5.1.89" evidence="2"/>
<dbReference type="EMBL" id="FMSP01000009">
    <property type="protein sequence ID" value="SCV72561.1"/>
    <property type="molecule type" value="Genomic_DNA"/>
</dbReference>
<organism evidence="5 6">
    <name type="scientific">Microbotryum intermedium</name>
    <dbReference type="NCBI Taxonomy" id="269621"/>
    <lineage>
        <taxon>Eukaryota</taxon>
        <taxon>Fungi</taxon>
        <taxon>Dikarya</taxon>
        <taxon>Basidiomycota</taxon>
        <taxon>Pucciniomycotina</taxon>
        <taxon>Microbotryomycetes</taxon>
        <taxon>Microbotryales</taxon>
        <taxon>Microbotryaceae</taxon>
        <taxon>Microbotryum</taxon>
    </lineage>
</organism>
<dbReference type="Pfam" id="PF24135">
    <property type="entry name" value="DUF7402"/>
    <property type="match status" value="6"/>
</dbReference>
<feature type="region of interest" description="Disordered" evidence="3">
    <location>
        <begin position="1024"/>
        <end position="1050"/>
    </location>
</feature>
<feature type="domain" description="DUF7402" evidence="4">
    <location>
        <begin position="1013"/>
        <end position="1150"/>
    </location>
</feature>
<dbReference type="InterPro" id="IPR055826">
    <property type="entry name" value="DUF7402"/>
</dbReference>
<evidence type="ECO:0000256" key="1">
    <source>
        <dbReference type="ARBA" id="ARBA00006066"/>
    </source>
</evidence>
<feature type="compositionally biased region" description="Polar residues" evidence="3">
    <location>
        <begin position="1581"/>
        <end position="1607"/>
    </location>
</feature>
<dbReference type="Gene3D" id="2.60.120.260">
    <property type="entry name" value="Galactose-binding domain-like"/>
    <property type="match status" value="6"/>
</dbReference>
<dbReference type="Proteomes" id="UP000198372">
    <property type="component" value="Unassembled WGS sequence"/>
</dbReference>
<feature type="domain" description="DUF7402" evidence="4">
    <location>
        <begin position="1927"/>
        <end position="2056"/>
    </location>
</feature>
<proteinExistence type="inferred from homology"/>
<dbReference type="Gene3D" id="2.160.20.80">
    <property type="entry name" value="E3 ubiquitin-protein ligase SopA"/>
    <property type="match status" value="1"/>
</dbReference>
<comment type="similarity">
    <text evidence="1">Belongs to the PIGL family.</text>
</comment>
<evidence type="ECO:0000256" key="2">
    <source>
        <dbReference type="ARBA" id="ARBA00012176"/>
    </source>
</evidence>
<evidence type="ECO:0000259" key="4">
    <source>
        <dbReference type="Pfam" id="PF24135"/>
    </source>
</evidence>
<feature type="domain" description="DUF7402" evidence="4">
    <location>
        <begin position="503"/>
        <end position="636"/>
    </location>
</feature>
<gene>
    <name evidence="5" type="ORF">BQ2448_4098</name>
</gene>
<feature type="compositionally biased region" description="Low complexity" evidence="3">
    <location>
        <begin position="1608"/>
        <end position="1694"/>
    </location>
</feature>
<dbReference type="STRING" id="269621.A0A238FK93"/>
<accession>A0A238FK93</accession>
<dbReference type="InterPro" id="IPR003737">
    <property type="entry name" value="GlcNAc_PI_deacetylase-related"/>
</dbReference>
<feature type="compositionally biased region" description="Low complexity" evidence="3">
    <location>
        <begin position="1881"/>
        <end position="1912"/>
    </location>
</feature>
<sequence length="2073" mass="210815">MIRLRLGQGVLSAAIPIPRQRWSTSSKSNRPLPSLVRLAVGLLFLCYQLSVVSAAVFSCVGGTVYVVAHPDDDLLFQSPDLWTDIVSGACVTTIFLTSGDSGVGLTYAKSRESGNEAANSYMANVDDTWTEFVATFGGQPVLVRTLVGAPQVQRVWFRLPDGNVDGTGYAPNGYQSLRGLYFGSISSISSLDGGATFTLATLKEAISDILTARQAKNVRTLDYLSDYDAGDHSDHITTARITSALVGNTAPSANVAGYMGYTINNFAPTLTTGSAQFVAKSDAFFQYTPYDSSECQSYSVCSSAGRGEAYWLVRQYVVTSALAQQSYTGSAESPVTMPNGTNIARIATANASSYAGPTQVPSRAIDGIVSGYPGNSSAEWVSDGGRAGTTFTLTWSEAYSITSIVLFDRPNANDWAKGGTITFADGRSVPFGALANDGSATLVTLSQTVVTDSLVVKFTSVSAATGSVGLAEIQVFGTLCSECQDSGGIVVNSTAATSAAFSDLALLAQATASSEANGQTADRANDGVISGYPSNWTAEWSTKGQGVGAWLYLTWPQSLLLDSLVFYDRPNLNDWITGGKVTFDDDSSVTIPSLNNDGSATIVNLTKAVDTTSLLFTVTGAGPSSGSVGLAELAVFYSQTQVAGVGIDSNTTTNTTSVTTSDTTTTDAFADLAPSATASASSGASGQTADRANDGVISGYPLNWTAEWATQGQGSGAWLKLVWARSYSVDSLVFYDRPNLADWITGGEVTFDDGSSVTVPSLNNDGSATVVNLTAAVNTTSLLFTVTSAAPSSSSVGLAELGVFCSQAQGSGTTGTYTPLTSTTTTSLGTVGSSDAYSDLALTAFATASSGTSGQTADRANDGVISGYPSNWTAEWATQGEESGAWLNLTWSSLCMVDSLVFYDRPNTNDWITGGTVAFSDGTTIPVPSLNNDGSATVVNLTSAVRTSSLLFIVTSVGPSTGSAGLAELGVFYSKSQTPVLAANMTYVQSNNTATTSNSTSAIISATTDTSVDLALNATATASSSASGQGADKANDGNLSGYKEDGSGDWQQEWASQGETVGAWLTLTWPSNVEINEVILYDRPNLDDQITAGTLTFSTGAVVSFGALVNNGSAVSIALAQPIIASTLTMTVTEVSSSSSNIGLSEIMVYRAVPDNTSTNATISTNSTLTNSTVVTSSAIGAINVNSTLANSTIANSTLNDSTLGNSTLGNSTLGNSTLGNSTLGDSTLGDSTLGDSTLGDSTLGDSTLGDSTLGNLTLSNSTLSNSTLSNSTLSNSTLANSTSANSTLANSTFANSALGNLTLANTTLGLNSTVTNATLSDSPLADNSSLANSTSYNSTVTDATLANSTLANSALGNLTLANTTLGLNSTVTNATLSDSPLADNSSLANSTSYNSTVTDATLANSTLANSASGNLTLANTTLGLNSTFTNATLSDSTLADNSSLANSTSYNSSVSNSTLVNSTLANSTLDTNSTLSGNASLPNSTLYNSTLANSTVANSTIGNATLINSTLVNSTNGINSTLTNATSGNLTIPDSTMGNPTLGNSTLSNSTFVNSTLTTSTAGTDSALGANPALSKSTFSGNTSLTNSTSPDSTLANSTLGGSTLANSTLVDSTSTNSTLTDSTTSANSTLGTNSTSTSSSATGSSSGGLTTDTSPMTMTSATTSATAPATTTKTVTTTTTTSFSPSYSPQPTGSLRSYATYNNSRVTAGTVVSEVIETVLGRLTTNIDPQNAFLQSLTTESTANACGLRCDRTQCTAFDWKAATKECWTHTDKYPFGGNSGNTYISDSGWTHYVPGVCASYTALAGSVGSACFQYQVVAPTKVTSSSTASQKTTTVASPSSKVASSSLTSNWASSSESSSASSASSSAPLSVASSATSLPSMTTVTRSSTTSTSSTTSSSAATTTTGLATAPPPNVNIARLSGVMATASSYRASSPPSGVNDGVIGGLALDGSGNATEEWSTGTGTVPAWIQLQWPQSCLIKTVVLFPPVNLVNAVRAGILTFSDGSTANVGVLSPLGTQINLGAGRTTSSLRFTITVGAPSRNAVGIAEMRAYNAPPATTGVLGGTIGVV</sequence>
<dbReference type="GO" id="GO:0000225">
    <property type="term" value="F:N-acetylglucosaminylphosphatidylinositol deacetylase activity"/>
    <property type="evidence" value="ECO:0007669"/>
    <property type="project" value="UniProtKB-EC"/>
</dbReference>
<reference evidence="6" key="1">
    <citation type="submission" date="2016-09" db="EMBL/GenBank/DDBJ databases">
        <authorList>
            <person name="Jeantristanb JTB J.-T."/>
            <person name="Ricardo R."/>
        </authorList>
    </citation>
    <scope>NUCLEOTIDE SEQUENCE [LARGE SCALE GENOMIC DNA]</scope>
</reference>
<dbReference type="Pfam" id="PF02585">
    <property type="entry name" value="PIG-L"/>
    <property type="match status" value="1"/>
</dbReference>
<dbReference type="SUPFAM" id="SSF102588">
    <property type="entry name" value="LmbE-like"/>
    <property type="match status" value="1"/>
</dbReference>
<dbReference type="OrthoDB" id="2526946at2759"/>
<dbReference type="InterPro" id="IPR008979">
    <property type="entry name" value="Galactose-bd-like_sf"/>
</dbReference>
<keyword evidence="6" id="KW-1185">Reference proteome</keyword>
<protein>
    <recommendedName>
        <fullName evidence="2">N-acetylglucosaminylphosphatidylinositol deacetylase</fullName>
        <ecNumber evidence="2">3.5.1.89</ecNumber>
    </recommendedName>
</protein>
<dbReference type="SUPFAM" id="SSF141571">
    <property type="entry name" value="Pentapeptide repeat-like"/>
    <property type="match status" value="1"/>
</dbReference>
<feature type="domain" description="DUF7402" evidence="4">
    <location>
        <begin position="342"/>
        <end position="476"/>
    </location>
</feature>
<dbReference type="InterPro" id="IPR024078">
    <property type="entry name" value="LmbE-like_dom_sf"/>
</dbReference>
<dbReference type="SUPFAM" id="SSF49785">
    <property type="entry name" value="Galactose-binding domain-like"/>
    <property type="match status" value="6"/>
</dbReference>
<feature type="domain" description="DUF7402" evidence="4">
    <location>
        <begin position="839"/>
        <end position="972"/>
    </location>
</feature>
<feature type="domain" description="DUF7402" evidence="4">
    <location>
        <begin position="671"/>
        <end position="804"/>
    </location>
</feature>
<evidence type="ECO:0000313" key="6">
    <source>
        <dbReference type="Proteomes" id="UP000198372"/>
    </source>
</evidence>
<name>A0A238FK93_9BASI</name>
<evidence type="ECO:0000313" key="5">
    <source>
        <dbReference type="EMBL" id="SCV72561.1"/>
    </source>
</evidence>
<feature type="region of interest" description="Disordered" evidence="3">
    <location>
        <begin position="1581"/>
        <end position="1695"/>
    </location>
</feature>
<feature type="region of interest" description="Disordered" evidence="3">
    <location>
        <begin position="1881"/>
        <end position="1916"/>
    </location>
</feature>
<evidence type="ECO:0000256" key="3">
    <source>
        <dbReference type="SAM" id="MobiDB-lite"/>
    </source>
</evidence>
<dbReference type="Gene3D" id="3.40.50.10320">
    <property type="entry name" value="LmbE-like"/>
    <property type="match status" value="1"/>
</dbReference>